<comment type="similarity">
    <text evidence="1">Belongs to the transferase hexapeptide repeat family.</text>
</comment>
<dbReference type="InterPro" id="IPR001451">
    <property type="entry name" value="Hexapep"/>
</dbReference>
<evidence type="ECO:0000313" key="5">
    <source>
        <dbReference type="Proteomes" id="UP000051006"/>
    </source>
</evidence>
<name>A0A0R2LAD2_9LACO</name>
<dbReference type="OrthoDB" id="9812571at2"/>
<comment type="caution">
    <text evidence="4">The sequence shown here is derived from an EMBL/GenBank/DDBJ whole genome shotgun (WGS) entry which is preliminary data.</text>
</comment>
<protein>
    <submittedName>
        <fullName evidence="4">Galactoside O-acetyltransferase</fullName>
    </submittedName>
</protein>
<dbReference type="InterPro" id="IPR051159">
    <property type="entry name" value="Hexapeptide_acetyltransf"/>
</dbReference>
<evidence type="ECO:0000256" key="3">
    <source>
        <dbReference type="ARBA" id="ARBA00022737"/>
    </source>
</evidence>
<dbReference type="Pfam" id="PF14602">
    <property type="entry name" value="Hexapep_2"/>
    <property type="match status" value="1"/>
</dbReference>
<sequence length="181" mass="19790">MKSQLNLGTEAYQQVDEINAVNQKLVQELNNGIHSQTEVREIISQITDEKIDSSTEIRLPFHTDFGRNLHIGKNVFINSNVMFTDLGGIYLGDNVLIGPNVTIASVNHRIEPSQRRHLNLQSVCIHDNAWIAANVTITPGVVVGENAIVAAGAVVTHNVPDNTIVAGVPARVIKTIKNEDK</sequence>
<dbReference type="AlphaFoldDB" id="A0A0R2LAD2"/>
<evidence type="ECO:0000256" key="2">
    <source>
        <dbReference type="ARBA" id="ARBA00022679"/>
    </source>
</evidence>
<evidence type="ECO:0000256" key="1">
    <source>
        <dbReference type="ARBA" id="ARBA00007274"/>
    </source>
</evidence>
<dbReference type="PANTHER" id="PTHR23416:SF23">
    <property type="entry name" value="ACETYLTRANSFERASE C18B11.09C-RELATED"/>
    <property type="match status" value="1"/>
</dbReference>
<dbReference type="GO" id="GO:0008374">
    <property type="term" value="F:O-acyltransferase activity"/>
    <property type="evidence" value="ECO:0007669"/>
    <property type="project" value="TreeGrafter"/>
</dbReference>
<dbReference type="PATRIC" id="fig|993692.3.peg.767"/>
<dbReference type="InterPro" id="IPR018357">
    <property type="entry name" value="Hexapep_transf_CS"/>
</dbReference>
<dbReference type="RefSeq" id="WP_057881104.1">
    <property type="nucleotide sequence ID" value="NZ_JQCF01000016.1"/>
</dbReference>
<evidence type="ECO:0000313" key="4">
    <source>
        <dbReference type="EMBL" id="KRN98847.1"/>
    </source>
</evidence>
<dbReference type="Proteomes" id="UP000051006">
    <property type="component" value="Unassembled WGS sequence"/>
</dbReference>
<keyword evidence="5" id="KW-1185">Reference proteome</keyword>
<dbReference type="InterPro" id="IPR011004">
    <property type="entry name" value="Trimer_LpxA-like_sf"/>
</dbReference>
<organism evidence="4 5">
    <name type="scientific">Companilactobacillus kimchiensis</name>
    <dbReference type="NCBI Taxonomy" id="993692"/>
    <lineage>
        <taxon>Bacteria</taxon>
        <taxon>Bacillati</taxon>
        <taxon>Bacillota</taxon>
        <taxon>Bacilli</taxon>
        <taxon>Lactobacillales</taxon>
        <taxon>Lactobacillaceae</taxon>
        <taxon>Companilactobacillus</taxon>
    </lineage>
</organism>
<accession>A0A0R2LAD2</accession>
<dbReference type="PANTHER" id="PTHR23416">
    <property type="entry name" value="SIALIC ACID SYNTHASE-RELATED"/>
    <property type="match status" value="1"/>
</dbReference>
<reference evidence="4 5" key="1">
    <citation type="journal article" date="2015" name="Genome Announc.">
        <title>Expanding the biotechnology potential of lactobacilli through comparative genomics of 213 strains and associated genera.</title>
        <authorList>
            <person name="Sun Z."/>
            <person name="Harris H.M."/>
            <person name="McCann A."/>
            <person name="Guo C."/>
            <person name="Argimon S."/>
            <person name="Zhang W."/>
            <person name="Yang X."/>
            <person name="Jeffery I.B."/>
            <person name="Cooney J.C."/>
            <person name="Kagawa T.F."/>
            <person name="Liu W."/>
            <person name="Song Y."/>
            <person name="Salvetti E."/>
            <person name="Wrobel A."/>
            <person name="Rasinkangas P."/>
            <person name="Parkhill J."/>
            <person name="Rea M.C."/>
            <person name="O'Sullivan O."/>
            <person name="Ritari J."/>
            <person name="Douillard F.P."/>
            <person name="Paul Ross R."/>
            <person name="Yang R."/>
            <person name="Briner A.E."/>
            <person name="Felis G.E."/>
            <person name="de Vos W.M."/>
            <person name="Barrangou R."/>
            <person name="Klaenhammer T.R."/>
            <person name="Caufield P.W."/>
            <person name="Cui Y."/>
            <person name="Zhang H."/>
            <person name="O'Toole P.W."/>
        </authorList>
    </citation>
    <scope>NUCLEOTIDE SEQUENCE [LARGE SCALE GENOMIC DNA]</scope>
    <source>
        <strain evidence="4 5">DSM 24716</strain>
    </source>
</reference>
<keyword evidence="2 4" id="KW-0808">Transferase</keyword>
<dbReference type="SUPFAM" id="SSF51161">
    <property type="entry name" value="Trimeric LpxA-like enzymes"/>
    <property type="match status" value="1"/>
</dbReference>
<proteinExistence type="inferred from homology"/>
<dbReference type="STRING" id="993692.IV57_GL000759"/>
<dbReference type="Gene3D" id="2.160.10.10">
    <property type="entry name" value="Hexapeptide repeat proteins"/>
    <property type="match status" value="1"/>
</dbReference>
<dbReference type="EMBL" id="JQCF01000016">
    <property type="protein sequence ID" value="KRN98847.1"/>
    <property type="molecule type" value="Genomic_DNA"/>
</dbReference>
<gene>
    <name evidence="4" type="ORF">IV57_GL000759</name>
</gene>
<keyword evidence="3" id="KW-0677">Repeat</keyword>
<dbReference type="Pfam" id="PF00132">
    <property type="entry name" value="Hexapep"/>
    <property type="match status" value="1"/>
</dbReference>
<dbReference type="PROSITE" id="PS00101">
    <property type="entry name" value="HEXAPEP_TRANSFERASES"/>
    <property type="match status" value="1"/>
</dbReference>